<dbReference type="Pfam" id="PF01725">
    <property type="entry name" value="Ham1p_like"/>
    <property type="match status" value="1"/>
</dbReference>
<feature type="binding site" evidence="10">
    <location>
        <position position="84"/>
    </location>
    <ligand>
        <name>Mg(2+)</name>
        <dbReference type="ChEBI" id="CHEBI:18420"/>
    </ligand>
</feature>
<dbReference type="GO" id="GO:0035870">
    <property type="term" value="F:dITP diphosphatase activity"/>
    <property type="evidence" value="ECO:0007669"/>
    <property type="project" value="UniProtKB-UniRule"/>
</dbReference>
<dbReference type="Proteomes" id="UP000199075">
    <property type="component" value="Unassembled WGS sequence"/>
</dbReference>
<dbReference type="CDD" id="cd00515">
    <property type="entry name" value="HAM1"/>
    <property type="match status" value="1"/>
</dbReference>
<dbReference type="InterPro" id="IPR002637">
    <property type="entry name" value="RdgB/HAM1"/>
</dbReference>
<keyword evidence="3 10" id="KW-0479">Metal-binding</keyword>
<feature type="binding site" evidence="10">
    <location>
        <begin position="197"/>
        <end position="198"/>
    </location>
    <ligand>
        <name>substrate</name>
    </ligand>
</feature>
<keyword evidence="4 10" id="KW-0547">Nucleotide-binding</keyword>
<feature type="binding site" evidence="10">
    <location>
        <position position="192"/>
    </location>
    <ligand>
        <name>substrate</name>
    </ligand>
</feature>
<accession>A0A1H0J965</accession>
<dbReference type="InterPro" id="IPR029001">
    <property type="entry name" value="ITPase-like_fam"/>
</dbReference>
<feature type="binding site" evidence="10">
    <location>
        <begin position="169"/>
        <end position="172"/>
    </location>
    <ligand>
        <name>substrate</name>
    </ligand>
</feature>
<sequence length="216" mass="23446">MDKAPPVTERSPMTLSATLVLASGNPGKLREFAQLLAPLGMQVRPQSDFAVPEVEETGLTFVENALLKAREASRVSGLPALADDSGLEVDALDGAPGIYSARFAGEPKSDARNNTRLLEALAEVPEGRRTARYWCVLVFLRHAEDPVPIIVQRSWEGEILAHPRGEGGFGYDPLFWLPDQGLSVAELPAAEKNRLSHRGRALQALVERFRGGDKAP</sequence>
<evidence type="ECO:0000256" key="6">
    <source>
        <dbReference type="ARBA" id="ARBA00022842"/>
    </source>
</evidence>
<name>A0A1H0J965_9GAMM</name>
<evidence type="ECO:0000256" key="1">
    <source>
        <dbReference type="ARBA" id="ARBA00008023"/>
    </source>
</evidence>
<feature type="binding site" evidence="10">
    <location>
        <position position="85"/>
    </location>
    <ligand>
        <name>substrate</name>
    </ligand>
</feature>
<comment type="subunit">
    <text evidence="2 10">Homodimer.</text>
</comment>
<evidence type="ECO:0000256" key="8">
    <source>
        <dbReference type="ARBA" id="ARBA00051875"/>
    </source>
</evidence>
<dbReference type="GO" id="GO:0000166">
    <property type="term" value="F:nucleotide binding"/>
    <property type="evidence" value="ECO:0007669"/>
    <property type="project" value="UniProtKB-KW"/>
</dbReference>
<keyword evidence="5 10" id="KW-0378">Hydrolase</keyword>
<evidence type="ECO:0000256" key="2">
    <source>
        <dbReference type="ARBA" id="ARBA00011738"/>
    </source>
</evidence>
<comment type="function">
    <text evidence="10">Pyrophosphatase that catalyzes the hydrolysis of nucleoside triphosphates to their monophosphate derivatives, with a high preference for the non-canonical purine nucleotides XTP (xanthosine triphosphate), dITP (deoxyinosine triphosphate) and ITP. Seems to function as a house-cleaning enzyme that removes non-canonical purine nucleotides from the nucleotide pool, thus preventing their incorporation into DNA/RNA and avoiding chromosomal lesions.</text>
</comment>
<feature type="binding site" evidence="10">
    <location>
        <position position="55"/>
    </location>
    <ligand>
        <name>Mg(2+)</name>
        <dbReference type="ChEBI" id="CHEBI:18420"/>
    </ligand>
</feature>
<feature type="binding site" evidence="10">
    <location>
        <begin position="23"/>
        <end position="28"/>
    </location>
    <ligand>
        <name>substrate</name>
    </ligand>
</feature>
<dbReference type="PANTHER" id="PTHR11067:SF9">
    <property type="entry name" value="INOSINE TRIPHOSPHATE PYROPHOSPHATASE"/>
    <property type="match status" value="1"/>
</dbReference>
<dbReference type="GO" id="GO:0009117">
    <property type="term" value="P:nucleotide metabolic process"/>
    <property type="evidence" value="ECO:0007669"/>
    <property type="project" value="UniProtKB-KW"/>
</dbReference>
<evidence type="ECO:0000256" key="5">
    <source>
        <dbReference type="ARBA" id="ARBA00022801"/>
    </source>
</evidence>
<evidence type="ECO:0000256" key="4">
    <source>
        <dbReference type="ARBA" id="ARBA00022741"/>
    </source>
</evidence>
<comment type="catalytic activity">
    <reaction evidence="10">
        <text>ITP + H2O = IMP + diphosphate + H(+)</text>
        <dbReference type="Rhea" id="RHEA:29399"/>
        <dbReference type="ChEBI" id="CHEBI:15377"/>
        <dbReference type="ChEBI" id="CHEBI:15378"/>
        <dbReference type="ChEBI" id="CHEBI:33019"/>
        <dbReference type="ChEBI" id="CHEBI:58053"/>
        <dbReference type="ChEBI" id="CHEBI:61402"/>
        <dbReference type="EC" id="3.6.1.66"/>
    </reaction>
</comment>
<evidence type="ECO:0000256" key="11">
    <source>
        <dbReference type="RuleBase" id="RU003781"/>
    </source>
</evidence>
<dbReference type="STRING" id="419597.SAMN04487957_10614"/>
<comment type="cofactor">
    <cofactor evidence="10">
        <name>Mg(2+)</name>
        <dbReference type="ChEBI" id="CHEBI:18420"/>
    </cofactor>
    <text evidence="10">Binds 1 Mg(2+) ion per subunit.</text>
</comment>
<dbReference type="HAMAP" id="MF_01405">
    <property type="entry name" value="Non_canon_purine_NTPase"/>
    <property type="match status" value="1"/>
</dbReference>
<gene>
    <name evidence="12" type="ORF">SAMN04487957_10614</name>
</gene>
<dbReference type="GO" id="GO:0036220">
    <property type="term" value="F:ITP diphosphatase activity"/>
    <property type="evidence" value="ECO:0007669"/>
    <property type="project" value="UniProtKB-UniRule"/>
</dbReference>
<evidence type="ECO:0000313" key="12">
    <source>
        <dbReference type="EMBL" id="SDO40019.1"/>
    </source>
</evidence>
<feature type="active site" description="Proton acceptor" evidence="10">
    <location>
        <position position="84"/>
    </location>
</feature>
<comment type="catalytic activity">
    <reaction evidence="9 10">
        <text>XTP + H2O = XMP + diphosphate + H(+)</text>
        <dbReference type="Rhea" id="RHEA:28610"/>
        <dbReference type="ChEBI" id="CHEBI:15377"/>
        <dbReference type="ChEBI" id="CHEBI:15378"/>
        <dbReference type="ChEBI" id="CHEBI:33019"/>
        <dbReference type="ChEBI" id="CHEBI:57464"/>
        <dbReference type="ChEBI" id="CHEBI:61314"/>
        <dbReference type="EC" id="3.6.1.66"/>
    </reaction>
</comment>
<dbReference type="PANTHER" id="PTHR11067">
    <property type="entry name" value="INOSINE TRIPHOSPHATE PYROPHOSPHATASE/HAM1 PROTEIN"/>
    <property type="match status" value="1"/>
</dbReference>
<evidence type="ECO:0000256" key="3">
    <source>
        <dbReference type="ARBA" id="ARBA00022723"/>
    </source>
</evidence>
<dbReference type="GO" id="GO:0046872">
    <property type="term" value="F:metal ion binding"/>
    <property type="evidence" value="ECO:0007669"/>
    <property type="project" value="UniProtKB-KW"/>
</dbReference>
<comment type="catalytic activity">
    <reaction evidence="8 10">
        <text>dITP + H2O = dIMP + diphosphate + H(+)</text>
        <dbReference type="Rhea" id="RHEA:28342"/>
        <dbReference type="ChEBI" id="CHEBI:15377"/>
        <dbReference type="ChEBI" id="CHEBI:15378"/>
        <dbReference type="ChEBI" id="CHEBI:33019"/>
        <dbReference type="ChEBI" id="CHEBI:61194"/>
        <dbReference type="ChEBI" id="CHEBI:61382"/>
        <dbReference type="EC" id="3.6.1.66"/>
    </reaction>
</comment>
<protein>
    <recommendedName>
        <fullName evidence="10">dITP/XTP pyrophosphatase</fullName>
        <ecNumber evidence="10">3.6.1.66</ecNumber>
    </recommendedName>
    <alternativeName>
        <fullName evidence="10">Non-canonical purine NTP pyrophosphatase</fullName>
    </alternativeName>
    <alternativeName>
        <fullName evidence="10">Non-standard purine NTP pyrophosphatase</fullName>
    </alternativeName>
    <alternativeName>
        <fullName evidence="10">Nucleoside-triphosphate diphosphatase</fullName>
    </alternativeName>
    <alternativeName>
        <fullName evidence="10">Nucleoside-triphosphate pyrophosphatase</fullName>
        <shortName evidence="10">NTPase</shortName>
    </alternativeName>
</protein>
<keyword evidence="13" id="KW-1185">Reference proteome</keyword>
<dbReference type="GO" id="GO:0005829">
    <property type="term" value="C:cytosol"/>
    <property type="evidence" value="ECO:0007669"/>
    <property type="project" value="TreeGrafter"/>
</dbReference>
<dbReference type="Gene3D" id="3.90.950.10">
    <property type="match status" value="1"/>
</dbReference>
<evidence type="ECO:0000256" key="10">
    <source>
        <dbReference type="HAMAP-Rule" id="MF_01405"/>
    </source>
</evidence>
<dbReference type="GO" id="GO:0036222">
    <property type="term" value="F:XTP diphosphatase activity"/>
    <property type="evidence" value="ECO:0007669"/>
    <property type="project" value="UniProtKB-UniRule"/>
</dbReference>
<evidence type="ECO:0000256" key="9">
    <source>
        <dbReference type="ARBA" id="ARBA00052017"/>
    </source>
</evidence>
<dbReference type="InterPro" id="IPR020922">
    <property type="entry name" value="dITP/XTP_pyrophosphatase"/>
</dbReference>
<dbReference type="SUPFAM" id="SSF52972">
    <property type="entry name" value="ITPase-like"/>
    <property type="match status" value="1"/>
</dbReference>
<dbReference type="EC" id="3.6.1.66" evidence="10"/>
<evidence type="ECO:0000256" key="7">
    <source>
        <dbReference type="ARBA" id="ARBA00023080"/>
    </source>
</evidence>
<dbReference type="GO" id="GO:0009146">
    <property type="term" value="P:purine nucleoside triphosphate catabolic process"/>
    <property type="evidence" value="ECO:0007669"/>
    <property type="project" value="UniProtKB-UniRule"/>
</dbReference>
<dbReference type="AlphaFoldDB" id="A0A1H0J965"/>
<dbReference type="FunFam" id="3.90.950.10:FF:000001">
    <property type="entry name" value="dITP/XTP pyrophosphatase"/>
    <property type="match status" value="1"/>
</dbReference>
<evidence type="ECO:0000313" key="13">
    <source>
        <dbReference type="Proteomes" id="UP000199075"/>
    </source>
</evidence>
<dbReference type="NCBIfam" id="TIGR00042">
    <property type="entry name" value="RdgB/HAM1 family non-canonical purine NTP pyrophosphatase"/>
    <property type="match status" value="1"/>
</dbReference>
<reference evidence="13" key="1">
    <citation type="submission" date="2016-10" db="EMBL/GenBank/DDBJ databases">
        <authorList>
            <person name="Varghese N."/>
            <person name="Submissions S."/>
        </authorList>
    </citation>
    <scope>NUCLEOTIDE SEQUENCE [LARGE SCALE GENOMIC DNA]</scope>
    <source>
        <strain evidence="13">CGMCC 1.6444</strain>
    </source>
</reference>
<dbReference type="EMBL" id="FNIV01000006">
    <property type="protein sequence ID" value="SDO40019.1"/>
    <property type="molecule type" value="Genomic_DNA"/>
</dbReference>
<keyword evidence="6 10" id="KW-0460">Magnesium</keyword>
<dbReference type="GO" id="GO:0017111">
    <property type="term" value="F:ribonucleoside triphosphate phosphatase activity"/>
    <property type="evidence" value="ECO:0007669"/>
    <property type="project" value="InterPro"/>
</dbReference>
<comment type="similarity">
    <text evidence="1 10 11">Belongs to the HAM1 NTPase family.</text>
</comment>
<keyword evidence="7 10" id="KW-0546">Nucleotide metabolism</keyword>
<proteinExistence type="inferred from homology"/>
<organism evidence="12 13">
    <name type="scientific">Halomonas shengliensis</name>
    <dbReference type="NCBI Taxonomy" id="419597"/>
    <lineage>
        <taxon>Bacteria</taxon>
        <taxon>Pseudomonadati</taxon>
        <taxon>Pseudomonadota</taxon>
        <taxon>Gammaproteobacteria</taxon>
        <taxon>Oceanospirillales</taxon>
        <taxon>Halomonadaceae</taxon>
        <taxon>Halomonas</taxon>
    </lineage>
</organism>